<evidence type="ECO:0000256" key="5">
    <source>
        <dbReference type="PIRSR" id="PIRSR000137-2"/>
    </source>
</evidence>
<dbReference type="InterPro" id="IPR000172">
    <property type="entry name" value="GMC_OxRdtase_N"/>
</dbReference>
<dbReference type="PROSITE" id="PS00624">
    <property type="entry name" value="GMC_OXRED_2"/>
    <property type="match status" value="1"/>
</dbReference>
<dbReference type="PROSITE" id="PS00623">
    <property type="entry name" value="GMC_OXRED_1"/>
    <property type="match status" value="1"/>
</dbReference>
<dbReference type="PANTHER" id="PTHR11552:SF147">
    <property type="entry name" value="CHOLINE DEHYDROGENASE, MITOCHONDRIAL"/>
    <property type="match status" value="1"/>
</dbReference>
<keyword evidence="4 5" id="KW-0274">FAD</keyword>
<dbReference type="EMBL" id="WTYE01000001">
    <property type="protein sequence ID" value="MXP33542.1"/>
    <property type="molecule type" value="Genomic_DNA"/>
</dbReference>
<dbReference type="InterPro" id="IPR036188">
    <property type="entry name" value="FAD/NAD-bd_sf"/>
</dbReference>
<dbReference type="SUPFAM" id="SSF51905">
    <property type="entry name" value="FAD/NAD(P)-binding domain"/>
    <property type="match status" value="1"/>
</dbReference>
<evidence type="ECO:0000256" key="6">
    <source>
        <dbReference type="RuleBase" id="RU003968"/>
    </source>
</evidence>
<comment type="caution">
    <text evidence="10">The sequence shown here is derived from an EMBL/GenBank/DDBJ whole genome shotgun (WGS) entry which is preliminary data.</text>
</comment>
<comment type="similarity">
    <text evidence="2 6">Belongs to the GMC oxidoreductase family.</text>
</comment>
<proteinExistence type="inferred from homology"/>
<dbReference type="InterPro" id="IPR012132">
    <property type="entry name" value="GMC_OxRdtase"/>
</dbReference>
<reference evidence="10 11" key="1">
    <citation type="submission" date="2019-12" db="EMBL/GenBank/DDBJ databases">
        <title>Genomic-based taxomic classification of the family Erythrobacteraceae.</title>
        <authorList>
            <person name="Xu L."/>
        </authorList>
    </citation>
    <scope>NUCLEOTIDE SEQUENCE [LARGE SCALE GENOMIC DNA]</scope>
    <source>
        <strain evidence="10 11">JCM 16677</strain>
    </source>
</reference>
<evidence type="ECO:0000259" key="7">
    <source>
        <dbReference type="PROSITE" id="PS00623"/>
    </source>
</evidence>
<evidence type="ECO:0000313" key="9">
    <source>
        <dbReference type="EMBL" id="MXP30782.1"/>
    </source>
</evidence>
<accession>A0A845ARP0</accession>
<dbReference type="SUPFAM" id="SSF54373">
    <property type="entry name" value="FAD-linked reductases, C-terminal domain"/>
    <property type="match status" value="1"/>
</dbReference>
<dbReference type="Gene3D" id="3.30.560.10">
    <property type="entry name" value="Glucose Oxidase, domain 3"/>
    <property type="match status" value="1"/>
</dbReference>
<keyword evidence="3 6" id="KW-0285">Flavoprotein</keyword>
<dbReference type="Pfam" id="PF05199">
    <property type="entry name" value="GMC_oxred_C"/>
    <property type="match status" value="1"/>
</dbReference>
<gene>
    <name evidence="9" type="ORF">GRI94_02975</name>
    <name evidence="10" type="ORF">GRI94_17065</name>
</gene>
<dbReference type="GO" id="GO:0016614">
    <property type="term" value="F:oxidoreductase activity, acting on CH-OH group of donors"/>
    <property type="evidence" value="ECO:0007669"/>
    <property type="project" value="InterPro"/>
</dbReference>
<feature type="domain" description="Glucose-methanol-choline oxidoreductase N-terminal" evidence="8">
    <location>
        <begin position="254"/>
        <end position="268"/>
    </location>
</feature>
<dbReference type="GO" id="GO:0050660">
    <property type="term" value="F:flavin adenine dinucleotide binding"/>
    <property type="evidence" value="ECO:0007669"/>
    <property type="project" value="InterPro"/>
</dbReference>
<evidence type="ECO:0000313" key="11">
    <source>
        <dbReference type="Proteomes" id="UP000446786"/>
    </source>
</evidence>
<evidence type="ECO:0000259" key="8">
    <source>
        <dbReference type="PROSITE" id="PS00624"/>
    </source>
</evidence>
<feature type="binding site" evidence="5">
    <location>
        <position position="216"/>
    </location>
    <ligand>
        <name>FAD</name>
        <dbReference type="ChEBI" id="CHEBI:57692"/>
    </ligand>
</feature>
<dbReference type="Gene3D" id="3.50.50.60">
    <property type="entry name" value="FAD/NAD(P)-binding domain"/>
    <property type="match status" value="1"/>
</dbReference>
<dbReference type="EMBL" id="WTYE01000001">
    <property type="protein sequence ID" value="MXP30782.1"/>
    <property type="molecule type" value="Genomic_DNA"/>
</dbReference>
<dbReference type="PIRSF" id="PIRSF000137">
    <property type="entry name" value="Alcohol_oxidase"/>
    <property type="match status" value="1"/>
</dbReference>
<dbReference type="AlphaFoldDB" id="A0A845ARP0"/>
<keyword evidence="11" id="KW-1185">Reference proteome</keyword>
<name>A0A845ARP0_9SPHN</name>
<evidence type="ECO:0000313" key="10">
    <source>
        <dbReference type="EMBL" id="MXP33542.1"/>
    </source>
</evidence>
<dbReference type="Proteomes" id="UP000446786">
    <property type="component" value="Unassembled WGS sequence"/>
</dbReference>
<dbReference type="RefSeq" id="WP_160778294.1">
    <property type="nucleotide sequence ID" value="NZ_BAAAZF010000001.1"/>
</dbReference>
<evidence type="ECO:0000256" key="3">
    <source>
        <dbReference type="ARBA" id="ARBA00022630"/>
    </source>
</evidence>
<dbReference type="PANTHER" id="PTHR11552">
    <property type="entry name" value="GLUCOSE-METHANOL-CHOLINE GMC OXIDOREDUCTASE"/>
    <property type="match status" value="1"/>
</dbReference>
<feature type="binding site" evidence="5">
    <location>
        <begin position="89"/>
        <end position="92"/>
    </location>
    <ligand>
        <name>FAD</name>
        <dbReference type="ChEBI" id="CHEBI:57692"/>
    </ligand>
</feature>
<evidence type="ECO:0000256" key="2">
    <source>
        <dbReference type="ARBA" id="ARBA00010790"/>
    </source>
</evidence>
<sequence>MNQYDYIVIGGGSAGSAVAGRLAVDGTRQVCLLEAGGRNNNMLVKTPGFMPFLLKNTNYRFDTVPQKGLNGRIGYQPRGKGLGGSSAINAMVYIRGHKWDFDNWAEMGCDGWAYEDVLPYFKKAEANVRGADDFHGAGGPLFVSDQKWPNPTSTDFVEAATQLQLPHNTDFNGAKQEGFGLYQVTQREGERWSASRAYVEPIRNEANIDIRTKTLVERLIIDDGKVTGVAIRTGGFGSKRQVLTARKGVILSAGAFNSPQIMMLSGIGPADHLKEHGIAVKVDKPAVGSELQDHIDYVSGWETQSKVPIGDSIEGSARMAKAILEHRRKRTGIMTTPYAEAGGFWKVMPDAPAPDVQWHFVPAVLEDHGREKVKGHGFSLHACVLRPESRGTVRLNSGDAKDAPRIDPNFLDDDRDIATLREGIRLSHRIADAPALAEYGPTDRHPIDLNDDAQLDELIRDRADTVYHPVGTCRMGADDGAVVDTRLKARGVEGLWIADASVMPKIVSGNTNAPSIMIGERCADFILAAE</sequence>
<dbReference type="OrthoDB" id="9785276at2"/>
<protein>
    <submittedName>
        <fullName evidence="10">FAD-binding protein</fullName>
    </submittedName>
</protein>
<comment type="cofactor">
    <cofactor evidence="1 5">
        <name>FAD</name>
        <dbReference type="ChEBI" id="CHEBI:57692"/>
    </cofactor>
</comment>
<evidence type="ECO:0000256" key="1">
    <source>
        <dbReference type="ARBA" id="ARBA00001974"/>
    </source>
</evidence>
<feature type="domain" description="Glucose-methanol-choline oxidoreductase N-terminal" evidence="7">
    <location>
        <begin position="79"/>
        <end position="102"/>
    </location>
</feature>
<dbReference type="Pfam" id="PF00732">
    <property type="entry name" value="GMC_oxred_N"/>
    <property type="match status" value="1"/>
</dbReference>
<organism evidence="10 11">
    <name type="scientific">Parerythrobacter jejuensis</name>
    <dbReference type="NCBI Taxonomy" id="795812"/>
    <lineage>
        <taxon>Bacteria</taxon>
        <taxon>Pseudomonadati</taxon>
        <taxon>Pseudomonadota</taxon>
        <taxon>Alphaproteobacteria</taxon>
        <taxon>Sphingomonadales</taxon>
        <taxon>Erythrobacteraceae</taxon>
        <taxon>Parerythrobacter</taxon>
    </lineage>
</organism>
<dbReference type="InterPro" id="IPR007867">
    <property type="entry name" value="GMC_OxRtase_C"/>
</dbReference>
<evidence type="ECO:0000256" key="4">
    <source>
        <dbReference type="ARBA" id="ARBA00022827"/>
    </source>
</evidence>